<comment type="caution">
    <text evidence="1">The sequence shown here is derived from an EMBL/GenBank/DDBJ whole genome shotgun (WGS) entry which is preliminary data.</text>
</comment>
<protein>
    <recommendedName>
        <fullName evidence="3">U1-type domain-containing protein</fullName>
    </recommendedName>
</protein>
<accession>A0ABQ9GBS9</accession>
<dbReference type="Proteomes" id="UP001159363">
    <property type="component" value="Chromosome 12"/>
</dbReference>
<sequence>MTSDAKPGCFSSDTSVPAKKRKYLQKIPDISGWLFKSTKGERYAYCKACMCDLAVSAAGKVDIEKHSKGSKHLTSITSLSKQRTLLDMPS</sequence>
<reference evidence="1 2" key="1">
    <citation type="submission" date="2023-02" db="EMBL/GenBank/DDBJ databases">
        <title>LHISI_Scaffold_Assembly.</title>
        <authorList>
            <person name="Stuart O.P."/>
            <person name="Cleave R."/>
            <person name="Magrath M.J.L."/>
            <person name="Mikheyev A.S."/>
        </authorList>
    </citation>
    <scope>NUCLEOTIDE SEQUENCE [LARGE SCALE GENOMIC DNA]</scope>
    <source>
        <strain evidence="1">Daus_M_001</strain>
        <tissue evidence="1">Leg muscle</tissue>
    </source>
</reference>
<evidence type="ECO:0008006" key="3">
    <source>
        <dbReference type="Google" id="ProtNLM"/>
    </source>
</evidence>
<proteinExistence type="predicted"/>
<organism evidence="1 2">
    <name type="scientific">Dryococelus australis</name>
    <dbReference type="NCBI Taxonomy" id="614101"/>
    <lineage>
        <taxon>Eukaryota</taxon>
        <taxon>Metazoa</taxon>
        <taxon>Ecdysozoa</taxon>
        <taxon>Arthropoda</taxon>
        <taxon>Hexapoda</taxon>
        <taxon>Insecta</taxon>
        <taxon>Pterygota</taxon>
        <taxon>Neoptera</taxon>
        <taxon>Polyneoptera</taxon>
        <taxon>Phasmatodea</taxon>
        <taxon>Verophasmatodea</taxon>
        <taxon>Anareolatae</taxon>
        <taxon>Phasmatidae</taxon>
        <taxon>Eurycanthinae</taxon>
        <taxon>Dryococelus</taxon>
    </lineage>
</organism>
<evidence type="ECO:0000313" key="1">
    <source>
        <dbReference type="EMBL" id="KAJ8869875.1"/>
    </source>
</evidence>
<name>A0ABQ9GBS9_9NEOP</name>
<gene>
    <name evidence="1" type="ORF">PR048_028884</name>
</gene>
<evidence type="ECO:0000313" key="2">
    <source>
        <dbReference type="Proteomes" id="UP001159363"/>
    </source>
</evidence>
<keyword evidence="2" id="KW-1185">Reference proteome</keyword>
<dbReference type="EMBL" id="JARBHB010000013">
    <property type="protein sequence ID" value="KAJ8869875.1"/>
    <property type="molecule type" value="Genomic_DNA"/>
</dbReference>